<sequence>MSSASRTPATRRIKSLVLLVTLVTSGLALIGATQQWYAVTIEPEPGVVESLPADGQTLLPVLAGLGLTGLALVAALALVGRVWRVVLGVVLTLTGLAVTVATATVLSDPGAAAAPAVTERTGIAGAESVARIVTGAQATPWPWLTLVCGALLIIAGAVVVVSASRWPTATRKYDASPRGTTVRSGPVDAIDGWDELSRGEDPTR</sequence>
<dbReference type="Proteomes" id="UP000196778">
    <property type="component" value="Unassembled WGS sequence"/>
</dbReference>
<feature type="transmembrane region" description="Helical" evidence="2">
    <location>
        <begin position="85"/>
        <end position="106"/>
    </location>
</feature>
<proteinExistence type="predicted"/>
<keyword evidence="2" id="KW-0812">Transmembrane</keyword>
<dbReference type="EMBL" id="FUKR01000032">
    <property type="protein sequence ID" value="SJN26888.1"/>
    <property type="molecule type" value="Genomic_DNA"/>
</dbReference>
<keyword evidence="2" id="KW-0472">Membrane</keyword>
<dbReference type="InterPro" id="IPR019051">
    <property type="entry name" value="Trp_biosyn_TM_oprn/chp"/>
</dbReference>
<reference evidence="4" key="1">
    <citation type="submission" date="2017-02" db="EMBL/GenBank/DDBJ databases">
        <authorList>
            <person name="Dridi B."/>
        </authorList>
    </citation>
    <scope>NUCLEOTIDE SEQUENCE [LARGE SCALE GENOMIC DNA]</scope>
    <source>
        <strain evidence="4">EB411</strain>
    </source>
</reference>
<keyword evidence="2" id="KW-1133">Transmembrane helix</keyword>
<dbReference type="Pfam" id="PF09534">
    <property type="entry name" value="Trp_oprn_chp"/>
    <property type="match status" value="1"/>
</dbReference>
<dbReference type="RefSeq" id="WP_087136641.1">
    <property type="nucleotide sequence ID" value="NZ_FUKR01000032.1"/>
</dbReference>
<feature type="transmembrane region" description="Helical" evidence="2">
    <location>
        <begin position="16"/>
        <end position="37"/>
    </location>
</feature>
<evidence type="ECO:0000313" key="3">
    <source>
        <dbReference type="EMBL" id="SJN26888.1"/>
    </source>
</evidence>
<protein>
    <submittedName>
        <fullName evidence="3">Tryptophan-associated membrane protein</fullName>
    </submittedName>
</protein>
<keyword evidence="4" id="KW-1185">Reference proteome</keyword>
<dbReference type="AlphaFoldDB" id="A0A1R4J4C3"/>
<evidence type="ECO:0000313" key="4">
    <source>
        <dbReference type="Proteomes" id="UP000196778"/>
    </source>
</evidence>
<feature type="compositionally biased region" description="Basic and acidic residues" evidence="1">
    <location>
        <begin position="195"/>
        <end position="204"/>
    </location>
</feature>
<gene>
    <name evidence="3" type="ORF">FM119_05280</name>
</gene>
<feature type="transmembrane region" description="Helical" evidence="2">
    <location>
        <begin position="141"/>
        <end position="163"/>
    </location>
</feature>
<evidence type="ECO:0000256" key="1">
    <source>
        <dbReference type="SAM" id="MobiDB-lite"/>
    </source>
</evidence>
<organism evidence="3 4">
    <name type="scientific">Mycetocola reblochoni REB411</name>
    <dbReference type="NCBI Taxonomy" id="1255698"/>
    <lineage>
        <taxon>Bacteria</taxon>
        <taxon>Bacillati</taxon>
        <taxon>Actinomycetota</taxon>
        <taxon>Actinomycetes</taxon>
        <taxon>Micrococcales</taxon>
        <taxon>Microbacteriaceae</taxon>
        <taxon>Mycetocola</taxon>
    </lineage>
</organism>
<dbReference type="OrthoDB" id="4794414at2"/>
<name>A0A1R4J4C3_9MICO</name>
<evidence type="ECO:0000256" key="2">
    <source>
        <dbReference type="SAM" id="Phobius"/>
    </source>
</evidence>
<feature type="transmembrane region" description="Helical" evidence="2">
    <location>
        <begin position="57"/>
        <end position="78"/>
    </location>
</feature>
<accession>A0A1R4J4C3</accession>
<feature type="region of interest" description="Disordered" evidence="1">
    <location>
        <begin position="172"/>
        <end position="204"/>
    </location>
</feature>